<gene>
    <name evidence="1" type="ORF">HPSA50_0448</name>
</gene>
<accession>T2SBN3</accession>
<comment type="caution">
    <text evidence="1">The sequence shown here is derived from an EMBL/GenBank/DDBJ whole genome shotgun (WGS) entry which is preliminary data.</text>
</comment>
<name>T2SBN3_HELPX</name>
<dbReference type="EMBL" id="AVNI01000001">
    <property type="protein sequence ID" value="EQD90052.1"/>
    <property type="molecule type" value="Genomic_DNA"/>
</dbReference>
<evidence type="ECO:0000313" key="2">
    <source>
        <dbReference type="Proteomes" id="UP000015816"/>
    </source>
</evidence>
<sequence length="42" mass="4907">MKPFPPTNPNQKPLKRALLKRLSLDYTSFLLLVIKNAFECFL</sequence>
<dbReference type="PATRIC" id="fig|1352357.3.peg.443"/>
<reference evidence="1 2" key="1">
    <citation type="journal article" date="2013" name="Genome Announc.">
        <title>Genome Sequences of Three hpAfrica2 Strains of Helicobacter pylori.</title>
        <authorList>
            <person name="Duncan S.S."/>
            <person name="Bertoli M.T."/>
            <person name="Kersulyte D."/>
            <person name="Valk P.L."/>
            <person name="Tamma S."/>
            <person name="Segal I."/>
            <person name="McClain M.S."/>
            <person name="Cover T.L."/>
            <person name="Berg D.E."/>
        </authorList>
    </citation>
    <scope>NUCLEOTIDE SEQUENCE [LARGE SCALE GENOMIC DNA]</scope>
    <source>
        <strain evidence="1 2">SouthAfrica50</strain>
    </source>
</reference>
<protein>
    <submittedName>
        <fullName evidence="1">Uncharacterized protein</fullName>
    </submittedName>
</protein>
<proteinExistence type="predicted"/>
<organism evidence="1 2">
    <name type="scientific">Helicobacter pylori SouthAfrica50</name>
    <dbReference type="NCBI Taxonomy" id="1352357"/>
    <lineage>
        <taxon>Bacteria</taxon>
        <taxon>Pseudomonadati</taxon>
        <taxon>Campylobacterota</taxon>
        <taxon>Epsilonproteobacteria</taxon>
        <taxon>Campylobacterales</taxon>
        <taxon>Helicobacteraceae</taxon>
        <taxon>Helicobacter</taxon>
    </lineage>
</organism>
<dbReference type="Proteomes" id="UP000015816">
    <property type="component" value="Unassembled WGS sequence"/>
</dbReference>
<evidence type="ECO:0000313" key="1">
    <source>
        <dbReference type="EMBL" id="EQD90052.1"/>
    </source>
</evidence>
<dbReference type="AlphaFoldDB" id="T2SBN3"/>